<dbReference type="AlphaFoldDB" id="A0A1R3J423"/>
<feature type="compositionally biased region" description="Polar residues" evidence="1">
    <location>
        <begin position="91"/>
        <end position="104"/>
    </location>
</feature>
<dbReference type="Proteomes" id="UP000188268">
    <property type="component" value="Unassembled WGS sequence"/>
</dbReference>
<comment type="caution">
    <text evidence="2">The sequence shown here is derived from an EMBL/GenBank/DDBJ whole genome shotgun (WGS) entry which is preliminary data.</text>
</comment>
<evidence type="ECO:0000256" key="1">
    <source>
        <dbReference type="SAM" id="MobiDB-lite"/>
    </source>
</evidence>
<sequence>MACEPVLSSTSSAALSSSFSSGHTTTSSLGFSLSTSNAATTNFNHPVQVRLDRNNFLLWSEPVTMDDLHNLLLGYEYRLEQHTLAEPITANIATKTNSSSSRPPRNQERGRGSFSWSWQRPWKIKS</sequence>
<dbReference type="EMBL" id="AWWV01008652">
    <property type="protein sequence ID" value="OMO89573.1"/>
    <property type="molecule type" value="Genomic_DNA"/>
</dbReference>
<accession>A0A1R3J423</accession>
<keyword evidence="3" id="KW-1185">Reference proteome</keyword>
<reference evidence="2 3" key="1">
    <citation type="submission" date="2013-09" db="EMBL/GenBank/DDBJ databases">
        <title>Corchorus capsularis genome sequencing.</title>
        <authorList>
            <person name="Alam M."/>
            <person name="Haque M.S."/>
            <person name="Islam M.S."/>
            <person name="Emdad E.M."/>
            <person name="Islam M.M."/>
            <person name="Ahmed B."/>
            <person name="Halim A."/>
            <person name="Hossen Q.M.M."/>
            <person name="Hossain M.Z."/>
            <person name="Ahmed R."/>
            <person name="Khan M.M."/>
            <person name="Islam R."/>
            <person name="Rashid M.M."/>
            <person name="Khan S.A."/>
            <person name="Rahman M.S."/>
            <person name="Alam M."/>
        </authorList>
    </citation>
    <scope>NUCLEOTIDE SEQUENCE [LARGE SCALE GENOMIC DNA]</scope>
    <source>
        <strain evidence="3">cv. CVL-1</strain>
        <tissue evidence="2">Whole seedling</tissue>
    </source>
</reference>
<dbReference type="Gramene" id="OMO89573">
    <property type="protein sequence ID" value="OMO89573"/>
    <property type="gene ID" value="CCACVL1_07762"/>
</dbReference>
<gene>
    <name evidence="2" type="ORF">CCACVL1_07762</name>
</gene>
<proteinExistence type="predicted"/>
<evidence type="ECO:0000313" key="3">
    <source>
        <dbReference type="Proteomes" id="UP000188268"/>
    </source>
</evidence>
<evidence type="ECO:0000313" key="2">
    <source>
        <dbReference type="EMBL" id="OMO89573.1"/>
    </source>
</evidence>
<organism evidence="2 3">
    <name type="scientific">Corchorus capsularis</name>
    <name type="common">Jute</name>
    <dbReference type="NCBI Taxonomy" id="210143"/>
    <lineage>
        <taxon>Eukaryota</taxon>
        <taxon>Viridiplantae</taxon>
        <taxon>Streptophyta</taxon>
        <taxon>Embryophyta</taxon>
        <taxon>Tracheophyta</taxon>
        <taxon>Spermatophyta</taxon>
        <taxon>Magnoliopsida</taxon>
        <taxon>eudicotyledons</taxon>
        <taxon>Gunneridae</taxon>
        <taxon>Pentapetalae</taxon>
        <taxon>rosids</taxon>
        <taxon>malvids</taxon>
        <taxon>Malvales</taxon>
        <taxon>Malvaceae</taxon>
        <taxon>Grewioideae</taxon>
        <taxon>Apeibeae</taxon>
        <taxon>Corchorus</taxon>
    </lineage>
</organism>
<feature type="region of interest" description="Disordered" evidence="1">
    <location>
        <begin position="90"/>
        <end position="126"/>
    </location>
</feature>
<name>A0A1R3J423_COCAP</name>
<protein>
    <submittedName>
        <fullName evidence="2">Uncharacterized protein</fullName>
    </submittedName>
</protein>
<dbReference type="OrthoDB" id="10475375at2759"/>